<dbReference type="RefSeq" id="WP_008305322.1">
    <property type="nucleotide sequence ID" value="NZ_BAEK01000065.1"/>
</dbReference>
<evidence type="ECO:0000313" key="3">
    <source>
        <dbReference type="EMBL" id="GAC06445.1"/>
    </source>
</evidence>
<sequence length="262" mass="27168">MQITYDFSGKIVLVTGGGSGIGRASSEAFGAAGAIVAVADISEKNGLETVEAIRAAGGTAEFIFVDVSNEESVKAMIKSVVDTFGTLDIAHNNAGIEGNHIPLAELPSDNWRQVIDVDLTSVFYCLKAEIPEMMKNGGGAIVNTASASGLIGGYNLSVYTAAKHGVIGLTKAAAMDYANKGIRINSICPGAIDTPFIAALPKPLIDRVTFATPMDRLGQPREIAQSVLWLCSDASSYVTGHSLSVDGGVVLGGTGTRFDDLI</sequence>
<dbReference type="SUPFAM" id="SSF51735">
    <property type="entry name" value="NAD(P)-binding Rossmann-fold domains"/>
    <property type="match status" value="1"/>
</dbReference>
<comment type="similarity">
    <text evidence="1">Belongs to the short-chain dehydrogenases/reductases (SDR) family.</text>
</comment>
<dbReference type="Proteomes" id="UP000008372">
    <property type="component" value="Unassembled WGS sequence"/>
</dbReference>
<name>A0ABQ0IAW3_9ALTE</name>
<dbReference type="Pfam" id="PF13561">
    <property type="entry name" value="adh_short_C2"/>
    <property type="match status" value="1"/>
</dbReference>
<dbReference type="PRINTS" id="PR00081">
    <property type="entry name" value="GDHRDH"/>
</dbReference>
<proteinExistence type="inferred from homology"/>
<dbReference type="PANTHER" id="PTHR24321">
    <property type="entry name" value="DEHYDROGENASES, SHORT CHAIN"/>
    <property type="match status" value="1"/>
</dbReference>
<dbReference type="PROSITE" id="PS00061">
    <property type="entry name" value="ADH_SHORT"/>
    <property type="match status" value="1"/>
</dbReference>
<keyword evidence="4" id="KW-1185">Reference proteome</keyword>
<evidence type="ECO:0000256" key="2">
    <source>
        <dbReference type="ARBA" id="ARBA00023002"/>
    </source>
</evidence>
<dbReference type="CDD" id="cd05233">
    <property type="entry name" value="SDR_c"/>
    <property type="match status" value="1"/>
</dbReference>
<dbReference type="InterPro" id="IPR020904">
    <property type="entry name" value="Sc_DH/Rdtase_CS"/>
</dbReference>
<dbReference type="EMBL" id="BAEK01000065">
    <property type="protein sequence ID" value="GAC06445.1"/>
    <property type="molecule type" value="Genomic_DNA"/>
</dbReference>
<protein>
    <submittedName>
        <fullName evidence="3">3-oxoacyl-[acyl-carrier-protein] reductase</fullName>
    </submittedName>
</protein>
<evidence type="ECO:0000313" key="4">
    <source>
        <dbReference type="Proteomes" id="UP000008372"/>
    </source>
</evidence>
<dbReference type="Gene3D" id="3.40.50.720">
    <property type="entry name" value="NAD(P)-binding Rossmann-like Domain"/>
    <property type="match status" value="1"/>
</dbReference>
<reference evidence="3 4" key="1">
    <citation type="journal article" date="2014" name="Environ. Microbiol.">
        <title>Comparative genomics of the marine bacterial genus Glaciecola reveals the high degree of genomic diversity and genomic characteristic for cold adaptation.</title>
        <authorList>
            <person name="Qin Q.L."/>
            <person name="Xie B.B."/>
            <person name="Yu Y."/>
            <person name="Shu Y.L."/>
            <person name="Rong J.C."/>
            <person name="Zhang Y.J."/>
            <person name="Zhao D.L."/>
            <person name="Chen X.L."/>
            <person name="Zhang X.Y."/>
            <person name="Chen B."/>
            <person name="Zhou B.C."/>
            <person name="Zhang Y.Z."/>
        </authorList>
    </citation>
    <scope>NUCLEOTIDE SEQUENCE [LARGE SCALE GENOMIC DNA]</scope>
    <source>
        <strain evidence="3 4">NO2</strain>
    </source>
</reference>
<dbReference type="NCBIfam" id="NF005559">
    <property type="entry name" value="PRK07231.1"/>
    <property type="match status" value="1"/>
</dbReference>
<keyword evidence="2" id="KW-0560">Oxidoreductase</keyword>
<comment type="caution">
    <text evidence="3">The sequence shown here is derived from an EMBL/GenBank/DDBJ whole genome shotgun (WGS) entry which is preliminary data.</text>
</comment>
<dbReference type="InterPro" id="IPR002347">
    <property type="entry name" value="SDR_fam"/>
</dbReference>
<dbReference type="PRINTS" id="PR00080">
    <property type="entry name" value="SDRFAMILY"/>
</dbReference>
<evidence type="ECO:0000256" key="1">
    <source>
        <dbReference type="ARBA" id="ARBA00006484"/>
    </source>
</evidence>
<dbReference type="InterPro" id="IPR036291">
    <property type="entry name" value="NAD(P)-bd_dom_sf"/>
</dbReference>
<dbReference type="PANTHER" id="PTHR24321:SF8">
    <property type="entry name" value="ESTRADIOL 17-BETA-DEHYDROGENASE 8-RELATED"/>
    <property type="match status" value="1"/>
</dbReference>
<gene>
    <name evidence="3" type="primary">fabG</name>
    <name evidence="3" type="ORF">GAGA_3612</name>
</gene>
<accession>A0ABQ0IAW3</accession>
<organism evidence="3 4">
    <name type="scientific">Paraglaciecola agarilytica NO2</name>
    <dbReference type="NCBI Taxonomy" id="1125747"/>
    <lineage>
        <taxon>Bacteria</taxon>
        <taxon>Pseudomonadati</taxon>
        <taxon>Pseudomonadota</taxon>
        <taxon>Gammaproteobacteria</taxon>
        <taxon>Alteromonadales</taxon>
        <taxon>Alteromonadaceae</taxon>
        <taxon>Paraglaciecola</taxon>
    </lineage>
</organism>